<name>A0ABQ0IFN0_9ACTN</name>
<sequence>MSDELTPPTVESQLAGSDDTARESGAAVPASPEAIVANHRRLVGYVGGGEDPEDPAAVLAMPMVLRIEKNDPPDRTDLLTAAARAVALLCLDDRAAGDGPWATAMDDWCNARIRKIARRARGAQWAAAQEVWGVTASEGSAQARAFVPGRVGDLDRRIKKLQIGGTEVEGELPTDPPAGGVVLWTNPELDMTVGKLAAQVGHAAMLAVKLLTPEETVRWRIAGCPLAVREATPDRWRGLLAADAAGHAVAVRDAGFTEIAPGSVTVIAQVARA</sequence>
<reference evidence="6 7" key="1">
    <citation type="submission" date="2013-02" db="EMBL/GenBank/DDBJ databases">
        <title>Whole genome shotgun sequence of Gordonia paraffinivorans NBRC 108238.</title>
        <authorList>
            <person name="Isaki-Nakamura S."/>
            <person name="Hosoyama A."/>
            <person name="Tsuchikane K."/>
            <person name="Ando Y."/>
            <person name="Baba S."/>
            <person name="Ohji S."/>
            <person name="Hamada M."/>
            <person name="Tamura T."/>
            <person name="Yamazoe A."/>
            <person name="Yamazaki S."/>
            <person name="Fujita N."/>
        </authorList>
    </citation>
    <scope>NUCLEOTIDE SEQUENCE [LARGE SCALE GENOMIC DNA]</scope>
    <source>
        <strain evidence="6 7">NBRC 108238</strain>
    </source>
</reference>
<evidence type="ECO:0000313" key="6">
    <source>
        <dbReference type="EMBL" id="GAC82357.1"/>
    </source>
</evidence>
<dbReference type="Gene3D" id="3.40.1490.10">
    <property type="entry name" value="Bit1"/>
    <property type="match status" value="1"/>
</dbReference>
<accession>A0ABQ0IFN0</accession>
<keyword evidence="7" id="KW-1185">Reference proteome</keyword>
<feature type="region of interest" description="Disordered" evidence="5">
    <location>
        <begin position="1"/>
        <end position="31"/>
    </location>
</feature>
<evidence type="ECO:0000313" key="7">
    <source>
        <dbReference type="Proteomes" id="UP000035021"/>
    </source>
</evidence>
<dbReference type="Pfam" id="PF01981">
    <property type="entry name" value="PTH2"/>
    <property type="match status" value="1"/>
</dbReference>
<evidence type="ECO:0000256" key="2">
    <source>
        <dbReference type="ARBA" id="ARBA00022801"/>
    </source>
</evidence>
<proteinExistence type="inferred from homology"/>
<dbReference type="RefSeq" id="WP_006898587.1">
    <property type="nucleotide sequence ID" value="NZ_BAOQ01000002.1"/>
</dbReference>
<dbReference type="SUPFAM" id="SSF102462">
    <property type="entry name" value="Peptidyl-tRNA hydrolase II"/>
    <property type="match status" value="1"/>
</dbReference>
<dbReference type="InterPro" id="IPR002833">
    <property type="entry name" value="PTH2"/>
</dbReference>
<evidence type="ECO:0000256" key="1">
    <source>
        <dbReference type="ARBA" id="ARBA00013260"/>
    </source>
</evidence>
<protein>
    <recommendedName>
        <fullName evidence="1">peptidyl-tRNA hydrolase</fullName>
        <ecNumber evidence="1">3.1.1.29</ecNumber>
    </recommendedName>
</protein>
<evidence type="ECO:0000256" key="5">
    <source>
        <dbReference type="SAM" id="MobiDB-lite"/>
    </source>
</evidence>
<comment type="catalytic activity">
    <reaction evidence="4">
        <text>an N-acyl-L-alpha-aminoacyl-tRNA + H2O = an N-acyl-L-amino acid + a tRNA + H(+)</text>
        <dbReference type="Rhea" id="RHEA:54448"/>
        <dbReference type="Rhea" id="RHEA-COMP:10123"/>
        <dbReference type="Rhea" id="RHEA-COMP:13883"/>
        <dbReference type="ChEBI" id="CHEBI:15377"/>
        <dbReference type="ChEBI" id="CHEBI:15378"/>
        <dbReference type="ChEBI" id="CHEBI:59874"/>
        <dbReference type="ChEBI" id="CHEBI:78442"/>
        <dbReference type="ChEBI" id="CHEBI:138191"/>
        <dbReference type="EC" id="3.1.1.29"/>
    </reaction>
</comment>
<dbReference type="PANTHER" id="PTHR12649">
    <property type="entry name" value="PEPTIDYL-TRNA HYDROLASE 2"/>
    <property type="match status" value="1"/>
</dbReference>
<comment type="similarity">
    <text evidence="3">Belongs to the PTH2 family.</text>
</comment>
<evidence type="ECO:0000256" key="4">
    <source>
        <dbReference type="ARBA" id="ARBA00048707"/>
    </source>
</evidence>
<dbReference type="EMBL" id="BAOQ01000002">
    <property type="protein sequence ID" value="GAC82357.1"/>
    <property type="molecule type" value="Genomic_DNA"/>
</dbReference>
<evidence type="ECO:0000256" key="3">
    <source>
        <dbReference type="ARBA" id="ARBA00038050"/>
    </source>
</evidence>
<dbReference type="EC" id="3.1.1.29" evidence="1"/>
<comment type="caution">
    <text evidence="6">The sequence shown here is derived from an EMBL/GenBank/DDBJ whole genome shotgun (WGS) entry which is preliminary data.</text>
</comment>
<dbReference type="InterPro" id="IPR023476">
    <property type="entry name" value="Pep_tRNA_hydro_II_dom_sf"/>
</dbReference>
<dbReference type="Proteomes" id="UP000035021">
    <property type="component" value="Unassembled WGS sequence"/>
</dbReference>
<gene>
    <name evidence="6" type="ORF">GP2_002_00270</name>
</gene>
<dbReference type="PANTHER" id="PTHR12649:SF11">
    <property type="entry name" value="PEPTIDYL-TRNA HYDROLASE 2, MITOCHONDRIAL"/>
    <property type="match status" value="1"/>
</dbReference>
<organism evidence="6 7">
    <name type="scientific">Gordonia paraffinivorans NBRC 108238</name>
    <dbReference type="NCBI Taxonomy" id="1223543"/>
    <lineage>
        <taxon>Bacteria</taxon>
        <taxon>Bacillati</taxon>
        <taxon>Actinomycetota</taxon>
        <taxon>Actinomycetes</taxon>
        <taxon>Mycobacteriales</taxon>
        <taxon>Gordoniaceae</taxon>
        <taxon>Gordonia</taxon>
    </lineage>
</organism>
<keyword evidence="2" id="KW-0378">Hydrolase</keyword>